<dbReference type="Pfam" id="PF07596">
    <property type="entry name" value="SBP_bac_10"/>
    <property type="match status" value="1"/>
</dbReference>
<keyword evidence="1" id="KW-1133">Transmembrane helix</keyword>
<dbReference type="Gene3D" id="3.30.700.10">
    <property type="entry name" value="Glycoprotein, Type 4 Pilin"/>
    <property type="match status" value="1"/>
</dbReference>
<dbReference type="NCBIfam" id="TIGR04294">
    <property type="entry name" value="pre_pil_HX9DG"/>
    <property type="match status" value="1"/>
</dbReference>
<dbReference type="EMBL" id="LR586016">
    <property type="protein sequence ID" value="VIP01193.1"/>
    <property type="molecule type" value="Genomic_DNA"/>
</dbReference>
<feature type="transmembrane region" description="Helical" evidence="1">
    <location>
        <begin position="12"/>
        <end position="32"/>
    </location>
</feature>
<proteinExistence type="predicted"/>
<dbReference type="PANTHER" id="PTHR30093">
    <property type="entry name" value="GENERAL SECRETION PATHWAY PROTEIN G"/>
    <property type="match status" value="1"/>
</dbReference>
<dbReference type="InterPro" id="IPR011453">
    <property type="entry name" value="DUF1559"/>
</dbReference>
<organism evidence="3">
    <name type="scientific">Tuwongella immobilis</name>
    <dbReference type="NCBI Taxonomy" id="692036"/>
    <lineage>
        <taxon>Bacteria</taxon>
        <taxon>Pseudomonadati</taxon>
        <taxon>Planctomycetota</taxon>
        <taxon>Planctomycetia</taxon>
        <taxon>Gemmatales</taxon>
        <taxon>Gemmataceae</taxon>
        <taxon>Tuwongella</taxon>
    </lineage>
</organism>
<keyword evidence="1" id="KW-0472">Membrane</keyword>
<dbReference type="PANTHER" id="PTHR30093:SF2">
    <property type="entry name" value="TYPE II SECRETION SYSTEM PROTEIN H"/>
    <property type="match status" value="1"/>
</dbReference>
<dbReference type="AlphaFoldDB" id="A0A6C2YJ91"/>
<dbReference type="KEGG" id="tim:GMBLW1_27670"/>
<keyword evidence="1" id="KW-0812">Transmembrane</keyword>
<keyword evidence="4" id="KW-1185">Reference proteome</keyword>
<dbReference type="InParanoid" id="A0A6C2YJ91"/>
<reference evidence="3" key="1">
    <citation type="submission" date="2019-04" db="EMBL/GenBank/DDBJ databases">
        <authorList>
            <consortium name="Science for Life Laboratories"/>
        </authorList>
    </citation>
    <scope>NUCLEOTIDE SEQUENCE</scope>
    <source>
        <strain evidence="3">MBLW1</strain>
    </source>
</reference>
<accession>A0A6C2YJ91</accession>
<dbReference type="RefSeq" id="WP_162656420.1">
    <property type="nucleotide sequence ID" value="NZ_LR593887.1"/>
</dbReference>
<dbReference type="NCBIfam" id="TIGR02532">
    <property type="entry name" value="IV_pilin_GFxxxE"/>
    <property type="match status" value="1"/>
</dbReference>
<dbReference type="InterPro" id="IPR012902">
    <property type="entry name" value="N_methyl_site"/>
</dbReference>
<dbReference type="EMBL" id="LR593887">
    <property type="protein sequence ID" value="VTR97812.1"/>
    <property type="molecule type" value="Genomic_DNA"/>
</dbReference>
<evidence type="ECO:0000313" key="3">
    <source>
        <dbReference type="EMBL" id="VIP01193.1"/>
    </source>
</evidence>
<evidence type="ECO:0000256" key="1">
    <source>
        <dbReference type="SAM" id="Phobius"/>
    </source>
</evidence>
<evidence type="ECO:0000259" key="2">
    <source>
        <dbReference type="Pfam" id="PF07596"/>
    </source>
</evidence>
<dbReference type="InterPro" id="IPR045584">
    <property type="entry name" value="Pilin-like"/>
</dbReference>
<gene>
    <name evidence="3" type="ORF">GMBLW1_27670</name>
</gene>
<dbReference type="Pfam" id="PF07963">
    <property type="entry name" value="N_methyl"/>
    <property type="match status" value="1"/>
</dbReference>
<dbReference type="SUPFAM" id="SSF54523">
    <property type="entry name" value="Pili subunits"/>
    <property type="match status" value="1"/>
</dbReference>
<dbReference type="InterPro" id="IPR027558">
    <property type="entry name" value="Pre_pil_HX9DG_C"/>
</dbReference>
<protein>
    <recommendedName>
        <fullName evidence="2">DUF1559 domain-containing protein</fullName>
    </recommendedName>
</protein>
<sequence>MSVRRCGAFTLIELLVVIAIIAILIGLLLPAVQKVREAAARIWCANNLKQIGLAIHGYHDANNGLPPQATWSVGSTFSGYSVHARILPFIEQGNLSARVSFAIGYAAQPDICKTRIPLYRCPSDPKDGTRFDGGVEFYPTNYGFCIGTWLGLDQTTAQGGDGPFGYNYRHAFGAITDGLSTTLCAADVKSFTPALLDGGQPAAPNTPPPSAPAQVIAYGGNFDPDYCHTQWVTGRTLQSGITTTFPPNTKVSYTSNGVTYDVDWTSARVGPGNPQQSYRVVTARSYHSEGVNALMLDGSVRFVTNTIPQAIWRAMGTRAGGEVVAE</sequence>
<name>A0A6C2YJ91_9BACT</name>
<evidence type="ECO:0000313" key="4">
    <source>
        <dbReference type="Proteomes" id="UP000464378"/>
    </source>
</evidence>
<feature type="domain" description="DUF1559" evidence="2">
    <location>
        <begin position="33"/>
        <end position="309"/>
    </location>
</feature>
<dbReference type="Proteomes" id="UP000464378">
    <property type="component" value="Chromosome"/>
</dbReference>